<protein>
    <submittedName>
        <fullName evidence="1">Abi family protein</fullName>
    </submittedName>
</protein>
<dbReference type="RefSeq" id="WP_243551091.1">
    <property type="nucleotide sequence ID" value="NZ_CP094532.1"/>
</dbReference>
<dbReference type="InterPro" id="IPR011664">
    <property type="entry name" value="Abi_system_AbiD/AbiF-like"/>
</dbReference>
<dbReference type="InterPro" id="IPR017034">
    <property type="entry name" value="Abi_system_AbiD/AbiF"/>
</dbReference>
<organism evidence="1 2">
    <name type="scientific">Chryseobacterium suipulveris</name>
    <dbReference type="NCBI Taxonomy" id="2929800"/>
    <lineage>
        <taxon>Bacteria</taxon>
        <taxon>Pseudomonadati</taxon>
        <taxon>Bacteroidota</taxon>
        <taxon>Flavobacteriia</taxon>
        <taxon>Flavobacteriales</taxon>
        <taxon>Weeksellaceae</taxon>
        <taxon>Chryseobacterium group</taxon>
        <taxon>Chryseobacterium</taxon>
    </lineage>
</organism>
<reference evidence="1 2" key="1">
    <citation type="submission" date="2022-03" db="EMBL/GenBank/DDBJ databases">
        <title>Chryseobacterium sp. isolated from particulate matters in swine house.</title>
        <authorList>
            <person name="Won M."/>
            <person name="Kim S.-J."/>
            <person name="Kwon S.-W."/>
        </authorList>
    </citation>
    <scope>NUCLEOTIDE SEQUENCE [LARGE SCALE GENOMIC DNA]</scope>
    <source>
        <strain evidence="1 2">SC2-2</strain>
    </source>
</reference>
<accession>A0ABY4BVC9</accession>
<dbReference type="PIRSF" id="PIRSF034934">
    <property type="entry name" value="AbiF_AbiD"/>
    <property type="match status" value="1"/>
</dbReference>
<keyword evidence="2" id="KW-1185">Reference proteome</keyword>
<dbReference type="Pfam" id="PF07751">
    <property type="entry name" value="Abi_2"/>
    <property type="match status" value="1"/>
</dbReference>
<proteinExistence type="predicted"/>
<name>A0ABY4BVC9_9FLAO</name>
<evidence type="ECO:0000313" key="2">
    <source>
        <dbReference type="Proteomes" id="UP000831460"/>
    </source>
</evidence>
<gene>
    <name evidence="1" type="ORF">MTP09_05740</name>
</gene>
<sequence length="316" mass="37083">MGKKVYSKPPLPFADQVQLLMSRGLAVPDRQKAATVLSQISYFRLSAYFLPYQNQKDIFNLGTTFDLVLKTYGFDRELRLFVFDCIERIEVAIRTQFIYQLATKYNNAHWQDDRNIFITPFRDRFGNTIDPFQSFQDIIQKAKTHHKPEVFIKHYTDNYGNPQNPPSWMCFELLTIGELSNLYKGLWEKDDKRIIADCFNLHHTVFQSWLHSLTYVRNICAHHARLWNRDLAIEPALLLKPRGNWVGSQYSNNKRTFYFLCILKYLMDASGQHNDFTARLNDLLSRYSMVPVEFLGIPSDGNGNLLDWNSEPLFKN</sequence>
<dbReference type="EMBL" id="CP094532">
    <property type="protein sequence ID" value="UOE42137.1"/>
    <property type="molecule type" value="Genomic_DNA"/>
</dbReference>
<dbReference type="Proteomes" id="UP000831460">
    <property type="component" value="Chromosome"/>
</dbReference>
<evidence type="ECO:0000313" key="1">
    <source>
        <dbReference type="EMBL" id="UOE42137.1"/>
    </source>
</evidence>